<protein>
    <submittedName>
        <fullName evidence="1">Uncharacterized protein</fullName>
    </submittedName>
</protein>
<name>A0A8S9Y7S8_APOLU</name>
<dbReference type="Proteomes" id="UP000466442">
    <property type="component" value="Linkage Group LG1"/>
</dbReference>
<dbReference type="EMBL" id="WIXP02000001">
    <property type="protein sequence ID" value="KAF6216651.1"/>
    <property type="molecule type" value="Genomic_DNA"/>
</dbReference>
<evidence type="ECO:0000313" key="2">
    <source>
        <dbReference type="Proteomes" id="UP000466442"/>
    </source>
</evidence>
<proteinExistence type="predicted"/>
<dbReference type="AlphaFoldDB" id="A0A8S9Y7S8"/>
<comment type="caution">
    <text evidence="1">The sequence shown here is derived from an EMBL/GenBank/DDBJ whole genome shotgun (WGS) entry which is preliminary data.</text>
</comment>
<gene>
    <name evidence="1" type="ORF">GE061_000997</name>
</gene>
<reference evidence="1" key="1">
    <citation type="journal article" date="2021" name="Mol. Ecol. Resour.">
        <title>Apolygus lucorum genome provides insights into omnivorousness and mesophyll feeding.</title>
        <authorList>
            <person name="Liu Y."/>
            <person name="Liu H."/>
            <person name="Wang H."/>
            <person name="Huang T."/>
            <person name="Liu B."/>
            <person name="Yang B."/>
            <person name="Yin L."/>
            <person name="Li B."/>
            <person name="Zhang Y."/>
            <person name="Zhang S."/>
            <person name="Jiang F."/>
            <person name="Zhang X."/>
            <person name="Ren Y."/>
            <person name="Wang B."/>
            <person name="Wang S."/>
            <person name="Lu Y."/>
            <person name="Wu K."/>
            <person name="Fan W."/>
            <person name="Wang G."/>
        </authorList>
    </citation>
    <scope>NUCLEOTIDE SEQUENCE</scope>
    <source>
        <strain evidence="1">12Hb</strain>
    </source>
</reference>
<accession>A0A8S9Y7S8</accession>
<keyword evidence="2" id="KW-1185">Reference proteome</keyword>
<sequence length="77" mass="8870">MFPSLWSVIRLYVNAQYTSKLDSVESGGQQTAAQSLSYLFFTDGGQVIAARLLTKYFHRLRKMEKLYTTAEKIELRC</sequence>
<organism evidence="1 2">
    <name type="scientific">Apolygus lucorum</name>
    <name type="common">Small green plant bug</name>
    <name type="synonym">Lygocoris lucorum</name>
    <dbReference type="NCBI Taxonomy" id="248454"/>
    <lineage>
        <taxon>Eukaryota</taxon>
        <taxon>Metazoa</taxon>
        <taxon>Ecdysozoa</taxon>
        <taxon>Arthropoda</taxon>
        <taxon>Hexapoda</taxon>
        <taxon>Insecta</taxon>
        <taxon>Pterygota</taxon>
        <taxon>Neoptera</taxon>
        <taxon>Paraneoptera</taxon>
        <taxon>Hemiptera</taxon>
        <taxon>Heteroptera</taxon>
        <taxon>Panheteroptera</taxon>
        <taxon>Cimicomorpha</taxon>
        <taxon>Miridae</taxon>
        <taxon>Mirini</taxon>
        <taxon>Apolygus</taxon>
    </lineage>
</organism>
<evidence type="ECO:0000313" key="1">
    <source>
        <dbReference type="EMBL" id="KAF6216651.1"/>
    </source>
</evidence>